<dbReference type="RefSeq" id="WP_262582023.1">
    <property type="nucleotide sequence ID" value="NZ_JAOQJV010000016.1"/>
</dbReference>
<dbReference type="Proteomes" id="UP001207605">
    <property type="component" value="Unassembled WGS sequence"/>
</dbReference>
<dbReference type="EMBL" id="JAOQJV010000016">
    <property type="protein sequence ID" value="MCU6700678.1"/>
    <property type="molecule type" value="Genomic_DNA"/>
</dbReference>
<accession>A0ABT2S891</accession>
<evidence type="ECO:0000313" key="2">
    <source>
        <dbReference type="Proteomes" id="UP001207605"/>
    </source>
</evidence>
<comment type="caution">
    <text evidence="1">The sequence shown here is derived from an EMBL/GenBank/DDBJ whole genome shotgun (WGS) entry which is preliminary data.</text>
</comment>
<name>A0ABT2S891_9FIRM</name>
<evidence type="ECO:0008006" key="3">
    <source>
        <dbReference type="Google" id="ProtNLM"/>
    </source>
</evidence>
<proteinExistence type="predicted"/>
<organism evidence="1 2">
    <name type="scientific">Dorea ammoniilytica</name>
    <dbReference type="NCBI Taxonomy" id="2981788"/>
    <lineage>
        <taxon>Bacteria</taxon>
        <taxon>Bacillati</taxon>
        <taxon>Bacillota</taxon>
        <taxon>Clostridia</taxon>
        <taxon>Lachnospirales</taxon>
        <taxon>Lachnospiraceae</taxon>
        <taxon>Dorea</taxon>
    </lineage>
</organism>
<evidence type="ECO:0000313" key="1">
    <source>
        <dbReference type="EMBL" id="MCU6700678.1"/>
    </source>
</evidence>
<sequence length="58" mass="7199">MTEKKKKEKKAETHICHACEEVIYPEDEQEYVKTKRNTKMWFHRNCIRRQMYGSNKKH</sequence>
<protein>
    <recommendedName>
        <fullName evidence="3">PARP-type domain-containing protein</fullName>
    </recommendedName>
</protein>
<keyword evidence="2" id="KW-1185">Reference proteome</keyword>
<reference evidence="1 2" key="1">
    <citation type="journal article" date="2021" name="ISME Commun">
        <title>Automated analysis of genomic sequences facilitates high-throughput and comprehensive description of bacteria.</title>
        <authorList>
            <person name="Hitch T.C.A."/>
        </authorList>
    </citation>
    <scope>NUCLEOTIDE SEQUENCE [LARGE SCALE GENOMIC DNA]</scope>
    <source>
        <strain evidence="1 2">Sanger_02</strain>
    </source>
</reference>
<gene>
    <name evidence="1" type="ORF">OCV65_10605</name>
</gene>